<evidence type="ECO:0000313" key="10">
    <source>
        <dbReference type="Proteomes" id="UP001597297"/>
    </source>
</evidence>
<keyword evidence="10" id="KW-1185">Reference proteome</keyword>
<keyword evidence="3" id="KW-0479">Metal-binding</keyword>
<evidence type="ECO:0000256" key="2">
    <source>
        <dbReference type="ARBA" id="ARBA00008779"/>
    </source>
</evidence>
<comment type="caution">
    <text evidence="9">The sequence shown here is derived from an EMBL/GenBank/DDBJ whole genome shotgun (WGS) entry which is preliminary data.</text>
</comment>
<feature type="chain" id="PRO_5046597805" evidence="7">
    <location>
        <begin position="20"/>
        <end position="495"/>
    </location>
</feature>
<dbReference type="RefSeq" id="WP_377094856.1">
    <property type="nucleotide sequence ID" value="NZ_JBHSJM010000001.1"/>
</dbReference>
<accession>A0ABW5E2P0</accession>
<name>A0ABW5E2P0_9BACT</name>
<keyword evidence="5" id="KW-0378">Hydrolase</keyword>
<dbReference type="PANTHER" id="PTHR42693">
    <property type="entry name" value="ARYLSULFATASE FAMILY MEMBER"/>
    <property type="match status" value="1"/>
</dbReference>
<evidence type="ECO:0000313" key="9">
    <source>
        <dbReference type="EMBL" id="MFD2275110.1"/>
    </source>
</evidence>
<feature type="domain" description="Sulfatase N-terminal" evidence="8">
    <location>
        <begin position="22"/>
        <end position="387"/>
    </location>
</feature>
<reference evidence="10" key="1">
    <citation type="journal article" date="2019" name="Int. J. Syst. Evol. Microbiol.">
        <title>The Global Catalogue of Microorganisms (GCM) 10K type strain sequencing project: providing services to taxonomists for standard genome sequencing and annotation.</title>
        <authorList>
            <consortium name="The Broad Institute Genomics Platform"/>
            <consortium name="The Broad Institute Genome Sequencing Center for Infectious Disease"/>
            <person name="Wu L."/>
            <person name="Ma J."/>
        </authorList>
    </citation>
    <scope>NUCLEOTIDE SEQUENCE [LARGE SCALE GENOMIC DNA]</scope>
    <source>
        <strain evidence="10">JCM 16545</strain>
    </source>
</reference>
<dbReference type="CDD" id="cd16144">
    <property type="entry name" value="ARS_like"/>
    <property type="match status" value="1"/>
</dbReference>
<dbReference type="InterPro" id="IPR017850">
    <property type="entry name" value="Alkaline_phosphatase_core_sf"/>
</dbReference>
<proteinExistence type="inferred from homology"/>
<dbReference type="Gene3D" id="3.40.720.10">
    <property type="entry name" value="Alkaline Phosphatase, subunit A"/>
    <property type="match status" value="1"/>
</dbReference>
<dbReference type="Proteomes" id="UP001597297">
    <property type="component" value="Unassembled WGS sequence"/>
</dbReference>
<dbReference type="SUPFAM" id="SSF53649">
    <property type="entry name" value="Alkaline phosphatase-like"/>
    <property type="match status" value="1"/>
</dbReference>
<dbReference type="InterPro" id="IPR000917">
    <property type="entry name" value="Sulfatase_N"/>
</dbReference>
<keyword evidence="6" id="KW-0106">Calcium</keyword>
<organism evidence="9 10">
    <name type="scientific">Rubritalea spongiae</name>
    <dbReference type="NCBI Taxonomy" id="430797"/>
    <lineage>
        <taxon>Bacteria</taxon>
        <taxon>Pseudomonadati</taxon>
        <taxon>Verrucomicrobiota</taxon>
        <taxon>Verrucomicrobiia</taxon>
        <taxon>Verrucomicrobiales</taxon>
        <taxon>Rubritaleaceae</taxon>
        <taxon>Rubritalea</taxon>
    </lineage>
</organism>
<evidence type="ECO:0000259" key="8">
    <source>
        <dbReference type="Pfam" id="PF00884"/>
    </source>
</evidence>
<dbReference type="PROSITE" id="PS00523">
    <property type="entry name" value="SULFATASE_1"/>
    <property type="match status" value="1"/>
</dbReference>
<evidence type="ECO:0000256" key="3">
    <source>
        <dbReference type="ARBA" id="ARBA00022723"/>
    </source>
</evidence>
<feature type="signal peptide" evidence="7">
    <location>
        <begin position="1"/>
        <end position="19"/>
    </location>
</feature>
<evidence type="ECO:0000256" key="7">
    <source>
        <dbReference type="SAM" id="SignalP"/>
    </source>
</evidence>
<evidence type="ECO:0000256" key="1">
    <source>
        <dbReference type="ARBA" id="ARBA00001913"/>
    </source>
</evidence>
<gene>
    <name evidence="9" type="ORF">ACFSQZ_01385</name>
</gene>
<keyword evidence="4 7" id="KW-0732">Signal</keyword>
<protein>
    <submittedName>
        <fullName evidence="9">Sulfatase</fullName>
    </submittedName>
</protein>
<comment type="cofactor">
    <cofactor evidence="1">
        <name>Ca(2+)</name>
        <dbReference type="ChEBI" id="CHEBI:29108"/>
    </cofactor>
</comment>
<dbReference type="Gene3D" id="3.30.1120.10">
    <property type="match status" value="1"/>
</dbReference>
<sequence length="495" mass="55497">MKNIVISLALAVSSVCAYAKQPNIIFILADDLGWQDVGFMGSKYFETPNLDALAEQSLVFENAFMYPTCSPSRAAILTGQQSFRTGCYTVPVLEKGKSNDNIFSKWTVGEEHPVYSKPLSEAGYKSIHLGKWHIVGPYPELETSYPFKKKLGQPKNGDLSWLEAHKKPEIAKYYPIGRGFDENVGGTWWGDPSRGYAKGYNAPGGGYVAPFKNPFIAEKEEDAWLTDRLTSDAIDFIDRHKGEPFFVNLHYYAPHRPSVPRSEELMEHFMEKEGDPATGQGIGKKKNEIAAYATMVKSIDDNIKRITDYLDREGLRENTVIIFTSDNGFNGLQSASKSLRGAKGNVYDGGLRVPMLIHWPQMVKQGSRNQTAVQGLDLFPTFIDLAEVNNYAGVLDGDSLVPLMQGEDLNERALFWHIASTYKDPPCSIIRKGKWKLIQYLKEGKIELYDTEEDLKESKNLAKSHPEVAQKLLIELVEWRGANSVPLPPSSELKR</sequence>
<evidence type="ECO:0000256" key="5">
    <source>
        <dbReference type="ARBA" id="ARBA00022801"/>
    </source>
</evidence>
<evidence type="ECO:0000256" key="4">
    <source>
        <dbReference type="ARBA" id="ARBA00022729"/>
    </source>
</evidence>
<dbReference type="InterPro" id="IPR024607">
    <property type="entry name" value="Sulfatase_CS"/>
</dbReference>
<dbReference type="InterPro" id="IPR050738">
    <property type="entry name" value="Sulfatase"/>
</dbReference>
<comment type="similarity">
    <text evidence="2">Belongs to the sulfatase family.</text>
</comment>
<dbReference type="Pfam" id="PF00884">
    <property type="entry name" value="Sulfatase"/>
    <property type="match status" value="1"/>
</dbReference>
<dbReference type="PANTHER" id="PTHR42693:SF42">
    <property type="entry name" value="ARYLSULFATASE G"/>
    <property type="match status" value="1"/>
</dbReference>
<dbReference type="EMBL" id="JBHUJC010000003">
    <property type="protein sequence ID" value="MFD2275110.1"/>
    <property type="molecule type" value="Genomic_DNA"/>
</dbReference>
<evidence type="ECO:0000256" key="6">
    <source>
        <dbReference type="ARBA" id="ARBA00022837"/>
    </source>
</evidence>